<keyword evidence="2" id="KW-1185">Reference proteome</keyword>
<comment type="caution">
    <text evidence="1">The sequence shown here is derived from an EMBL/GenBank/DDBJ whole genome shotgun (WGS) entry which is preliminary data.</text>
</comment>
<dbReference type="Proteomes" id="UP000295573">
    <property type="component" value="Unassembled WGS sequence"/>
</dbReference>
<dbReference type="AlphaFoldDB" id="A0A4V2S3D8"/>
<name>A0A4V2S3D8_9ACTN</name>
<organism evidence="1 2">
    <name type="scientific">Kribbella antiqua</name>
    <dbReference type="NCBI Taxonomy" id="2512217"/>
    <lineage>
        <taxon>Bacteria</taxon>
        <taxon>Bacillati</taxon>
        <taxon>Actinomycetota</taxon>
        <taxon>Actinomycetes</taxon>
        <taxon>Propionibacteriales</taxon>
        <taxon>Kribbellaceae</taxon>
        <taxon>Kribbella</taxon>
    </lineage>
</organism>
<reference evidence="1 2" key="1">
    <citation type="journal article" date="2015" name="Stand. Genomic Sci.">
        <title>Genomic Encyclopedia of Bacterial and Archaeal Type Strains, Phase III: the genomes of soil and plant-associated and newly described type strains.</title>
        <authorList>
            <person name="Whitman W.B."/>
            <person name="Woyke T."/>
            <person name="Klenk H.P."/>
            <person name="Zhou Y."/>
            <person name="Lilburn T.G."/>
            <person name="Beck B.J."/>
            <person name="De Vos P."/>
            <person name="Vandamme P."/>
            <person name="Eisen J.A."/>
            <person name="Garrity G."/>
            <person name="Hugenholtz P."/>
            <person name="Kyrpides N.C."/>
        </authorList>
    </citation>
    <scope>NUCLEOTIDE SEQUENCE [LARGE SCALE GENOMIC DNA]</scope>
    <source>
        <strain evidence="1 2">VKM Ac-2541</strain>
    </source>
</reference>
<evidence type="ECO:0000313" key="1">
    <source>
        <dbReference type="EMBL" id="TCO43710.1"/>
    </source>
</evidence>
<proteinExistence type="predicted"/>
<evidence type="ECO:0000313" key="2">
    <source>
        <dbReference type="Proteomes" id="UP000295573"/>
    </source>
</evidence>
<dbReference type="EMBL" id="SLWR01000012">
    <property type="protein sequence ID" value="TCO43710.1"/>
    <property type="molecule type" value="Genomic_DNA"/>
</dbReference>
<protein>
    <submittedName>
        <fullName evidence="1">Uncharacterized protein</fullName>
    </submittedName>
</protein>
<accession>A0A4V2S3D8</accession>
<sequence>MSAPWLNVDGEAVRAILGQRGLQYMDNQSANRTRTQANAADLPNALGNTSACMASTRSSEVIDQGAMRNVNRAQTISDTGMRVGNDTTNTVGVVTSSLTLGDVMTA</sequence>
<dbReference type="RefSeq" id="WP_132155121.1">
    <property type="nucleotide sequence ID" value="NZ_SLWR01000012.1"/>
</dbReference>
<gene>
    <name evidence="1" type="ORF">EV646_112288</name>
</gene>